<dbReference type="NCBIfam" id="TIGR00152">
    <property type="entry name" value="dephospho-CoA kinase"/>
    <property type="match status" value="1"/>
</dbReference>
<dbReference type="Gene3D" id="3.40.50.300">
    <property type="entry name" value="P-loop containing nucleotide triphosphate hydrolases"/>
    <property type="match status" value="1"/>
</dbReference>
<dbReference type="GO" id="GO:0005524">
    <property type="term" value="F:ATP binding"/>
    <property type="evidence" value="ECO:0007669"/>
    <property type="project" value="UniProtKB-KW"/>
</dbReference>
<dbReference type="AlphaFoldDB" id="A8PWK1"/>
<dbReference type="PROSITE" id="PS51219">
    <property type="entry name" value="DPCK"/>
    <property type="match status" value="1"/>
</dbReference>
<evidence type="ECO:0000256" key="2">
    <source>
        <dbReference type="ARBA" id="ARBA00022840"/>
    </source>
</evidence>
<keyword evidence="1" id="KW-0547">Nucleotide-binding</keyword>
<dbReference type="KEGG" id="mgl:MGL_1128"/>
<accession>A8PWK1</accession>
<dbReference type="VEuPathDB" id="FungiDB:MGL_1128"/>
<dbReference type="GO" id="GO:0004140">
    <property type="term" value="F:dephospho-CoA kinase activity"/>
    <property type="evidence" value="ECO:0007669"/>
    <property type="project" value="InterPro"/>
</dbReference>
<dbReference type="OrthoDB" id="247245at2759"/>
<dbReference type="GeneID" id="5856165"/>
<dbReference type="RefSeq" id="XP_001731860.1">
    <property type="nucleotide sequence ID" value="XM_001731808.1"/>
</dbReference>
<sequence>MIIVGLSGGIASGKSTVSRILRENRIPLVDLDEIASLVVQKDSPTLKRLAADFGPSILNEDGSLNRGELGRLAFSSKERTRALNRITHSAIRRVLIWRLIRLWLSGAKRVVVDTPLLIEVGLYKWCAEVVIVWWYVTPICVHAC</sequence>
<organism evidence="3 4">
    <name type="scientific">Malassezia globosa (strain ATCC MYA-4612 / CBS 7966)</name>
    <name type="common">Dandruff-associated fungus</name>
    <dbReference type="NCBI Taxonomy" id="425265"/>
    <lineage>
        <taxon>Eukaryota</taxon>
        <taxon>Fungi</taxon>
        <taxon>Dikarya</taxon>
        <taxon>Basidiomycota</taxon>
        <taxon>Ustilaginomycotina</taxon>
        <taxon>Malasseziomycetes</taxon>
        <taxon>Malasseziales</taxon>
        <taxon>Malasseziaceae</taxon>
        <taxon>Malassezia</taxon>
    </lineage>
</organism>
<dbReference type="CDD" id="cd02022">
    <property type="entry name" value="DPCK"/>
    <property type="match status" value="1"/>
</dbReference>
<reference evidence="3 4" key="1">
    <citation type="journal article" date="2007" name="Proc. Natl. Acad. Sci. U.S.A.">
        <title>Dandruff-associated Malassezia genomes reveal convergent and divergent virulence traits shared with plant and human fungal pathogens.</title>
        <authorList>
            <person name="Xu J."/>
            <person name="Saunders C.W."/>
            <person name="Hu P."/>
            <person name="Grant R.A."/>
            <person name="Boekhout T."/>
            <person name="Kuramae E.E."/>
            <person name="Kronstad J.W."/>
            <person name="Deangelis Y.M."/>
            <person name="Reeder N.L."/>
            <person name="Johnstone K.R."/>
            <person name="Leland M."/>
            <person name="Fieno A.M."/>
            <person name="Begley W.M."/>
            <person name="Sun Y."/>
            <person name="Lacey M.P."/>
            <person name="Chaudhary T."/>
            <person name="Keough T."/>
            <person name="Chu L."/>
            <person name="Sears R."/>
            <person name="Yuan B."/>
            <person name="Dawson T.L.Jr."/>
        </authorList>
    </citation>
    <scope>NUCLEOTIDE SEQUENCE [LARGE SCALE GENOMIC DNA]</scope>
    <source>
        <strain evidence="4">ATCC MYA-4612 / CBS 7966</strain>
    </source>
</reference>
<keyword evidence="2" id="KW-0067">ATP-binding</keyword>
<comment type="caution">
    <text evidence="3">The sequence shown here is derived from an EMBL/GenBank/DDBJ whole genome shotgun (WGS) entry which is preliminary data.</text>
</comment>
<dbReference type="FunCoup" id="A8PWK1">
    <property type="interactions" value="176"/>
</dbReference>
<dbReference type="PANTHER" id="PTHR10695:SF46">
    <property type="entry name" value="BIFUNCTIONAL COENZYME A SYNTHASE-RELATED"/>
    <property type="match status" value="1"/>
</dbReference>
<dbReference type="PANTHER" id="PTHR10695">
    <property type="entry name" value="DEPHOSPHO-COA KINASE-RELATED"/>
    <property type="match status" value="1"/>
</dbReference>
<evidence type="ECO:0000256" key="1">
    <source>
        <dbReference type="ARBA" id="ARBA00022741"/>
    </source>
</evidence>
<evidence type="ECO:0008006" key="5">
    <source>
        <dbReference type="Google" id="ProtNLM"/>
    </source>
</evidence>
<dbReference type="InParanoid" id="A8PWK1"/>
<evidence type="ECO:0000313" key="3">
    <source>
        <dbReference type="EMBL" id="EDP44646.1"/>
    </source>
</evidence>
<protein>
    <recommendedName>
        <fullName evidence="5">Dephospho-CoA kinase</fullName>
    </recommendedName>
</protein>
<evidence type="ECO:0000313" key="4">
    <source>
        <dbReference type="Proteomes" id="UP000008837"/>
    </source>
</evidence>
<keyword evidence="4" id="KW-1185">Reference proteome</keyword>
<dbReference type="InterPro" id="IPR027417">
    <property type="entry name" value="P-loop_NTPase"/>
</dbReference>
<dbReference type="Pfam" id="PF01121">
    <property type="entry name" value="CoaE"/>
    <property type="match status" value="1"/>
</dbReference>
<dbReference type="OMA" id="IRMRIVV"/>
<dbReference type="SUPFAM" id="SSF52540">
    <property type="entry name" value="P-loop containing nucleoside triphosphate hydrolases"/>
    <property type="match status" value="1"/>
</dbReference>
<dbReference type="GO" id="GO:0015937">
    <property type="term" value="P:coenzyme A biosynthetic process"/>
    <property type="evidence" value="ECO:0007669"/>
    <property type="project" value="InterPro"/>
</dbReference>
<dbReference type="STRING" id="425265.A8PWK1"/>
<dbReference type="EMBL" id="AAYY01000003">
    <property type="protein sequence ID" value="EDP44646.1"/>
    <property type="molecule type" value="Genomic_DNA"/>
</dbReference>
<dbReference type="Proteomes" id="UP000008837">
    <property type="component" value="Unassembled WGS sequence"/>
</dbReference>
<dbReference type="InterPro" id="IPR001977">
    <property type="entry name" value="Depp_CoAkinase"/>
</dbReference>
<gene>
    <name evidence="3" type="ORF">MGL_1128</name>
</gene>
<name>A8PWK1_MALGO</name>
<proteinExistence type="predicted"/>